<feature type="transmembrane region" description="Helical" evidence="5">
    <location>
        <begin position="79"/>
        <end position="101"/>
    </location>
</feature>
<dbReference type="Proteomes" id="UP000002026">
    <property type="component" value="Chromosome"/>
</dbReference>
<gene>
    <name evidence="6" type="ordered locus">Shel_21330</name>
</gene>
<dbReference type="KEGG" id="shi:Shel_21330"/>
<proteinExistence type="predicted"/>
<dbReference type="AlphaFoldDB" id="C7N8A8"/>
<keyword evidence="2 5" id="KW-0812">Transmembrane</keyword>
<keyword evidence="4 5" id="KW-0472">Membrane</keyword>
<dbReference type="EMBL" id="CP001684">
    <property type="protein sequence ID" value="ACV23143.1"/>
    <property type="molecule type" value="Genomic_DNA"/>
</dbReference>
<keyword evidence="3 5" id="KW-1133">Transmembrane helix</keyword>
<dbReference type="GO" id="GO:0015205">
    <property type="term" value="F:nucleobase transmembrane transporter activity"/>
    <property type="evidence" value="ECO:0007669"/>
    <property type="project" value="UniProtKB-ARBA"/>
</dbReference>
<dbReference type="Pfam" id="PF00860">
    <property type="entry name" value="Xan_ur_permease"/>
    <property type="match status" value="1"/>
</dbReference>
<dbReference type="HOGENOM" id="CLU_045810_0_0_11"/>
<evidence type="ECO:0000313" key="7">
    <source>
        <dbReference type="Proteomes" id="UP000002026"/>
    </source>
</evidence>
<feature type="transmembrane region" description="Helical" evidence="5">
    <location>
        <begin position="113"/>
        <end position="133"/>
    </location>
</feature>
<dbReference type="InterPro" id="IPR006043">
    <property type="entry name" value="NCS2"/>
</dbReference>
<reference evidence="6 7" key="1">
    <citation type="journal article" date="2009" name="Stand. Genomic Sci.">
        <title>Complete genome sequence of Slackia heliotrinireducens type strain (RHS 1).</title>
        <authorList>
            <person name="Pukall R."/>
            <person name="Lapidus A."/>
            <person name="Nolan M."/>
            <person name="Copeland A."/>
            <person name="Glavina Del Rio T."/>
            <person name="Lucas S."/>
            <person name="Chen F."/>
            <person name="Tice H."/>
            <person name="Cheng J.F."/>
            <person name="Chertkov O."/>
            <person name="Bruce D."/>
            <person name="Goodwin L."/>
            <person name="Kuske C."/>
            <person name="Brettin T."/>
            <person name="Detter J.C."/>
            <person name="Han C."/>
            <person name="Pitluck S."/>
            <person name="Pati A."/>
            <person name="Mavrommatis K."/>
            <person name="Ivanova N."/>
            <person name="Ovchinnikova G."/>
            <person name="Chen A."/>
            <person name="Palaniappan K."/>
            <person name="Schneider S."/>
            <person name="Rohde M."/>
            <person name="Chain P."/>
            <person name="D'haeseleer P."/>
            <person name="Goker M."/>
            <person name="Bristow J."/>
            <person name="Eisen J.A."/>
            <person name="Markowitz V."/>
            <person name="Kyrpides N.C."/>
            <person name="Klenk H.P."/>
            <person name="Hugenholtz P."/>
        </authorList>
    </citation>
    <scope>NUCLEOTIDE SEQUENCE [LARGE SCALE GENOMIC DNA]</scope>
    <source>
        <strain evidence="7">ATCC 29202 / DSM 20476 / NCTC 11029 / RHS 1</strain>
    </source>
</reference>
<dbReference type="GO" id="GO:0016020">
    <property type="term" value="C:membrane"/>
    <property type="evidence" value="ECO:0007669"/>
    <property type="project" value="UniProtKB-SubCell"/>
</dbReference>
<feature type="transmembrane region" description="Helical" evidence="5">
    <location>
        <begin position="412"/>
        <end position="435"/>
    </location>
</feature>
<dbReference type="eggNOG" id="COG3135">
    <property type="taxonomic scope" value="Bacteria"/>
</dbReference>
<dbReference type="RefSeq" id="WP_012799243.1">
    <property type="nucleotide sequence ID" value="NC_013165.1"/>
</dbReference>
<feature type="transmembrane region" description="Helical" evidence="5">
    <location>
        <begin position="259"/>
        <end position="281"/>
    </location>
</feature>
<protein>
    <submittedName>
        <fullName evidence="6">Permease family transporter</fullName>
    </submittedName>
</protein>
<evidence type="ECO:0000256" key="2">
    <source>
        <dbReference type="ARBA" id="ARBA00022692"/>
    </source>
</evidence>
<evidence type="ECO:0000256" key="5">
    <source>
        <dbReference type="SAM" id="Phobius"/>
    </source>
</evidence>
<accession>C7N8A8</accession>
<feature type="transmembrane region" description="Helical" evidence="5">
    <location>
        <begin position="200"/>
        <end position="222"/>
    </location>
</feature>
<name>C7N8A8_SLAHD</name>
<sequence length="483" mass="52689">MAFMKRSYGGVQPYIPCGLLRIRIPFVHFKISPPEIATGLMNACTSYGALAVLITTLGLDPEVAWALVVFETMLYTCNWLLGEPSICGWITPAMAIVVVYLEGFDPGVTRIQALTAVELELAAMFIILGLTGLSKKLNTLVPPAIKAGIVLGAGVNAVYARLKEGGALDTVTYGCLAGLIVVFFLMFSQRIRKHMAEHRFLQILGNYSFLWAVMVLFIVGGITGEFDYDFSGEIIKVPDFGALFATVSPFFIGWPSAELWISALPIAVIAWVIAYGDFITVQQLGLQAQREDEYIEFDPNRTNVICGIRNCLLGLFAPYPALAGPLSAPYCVATYQRYKQSGRQGMDSIYDGSGTNIIFTVIGLFIYPLYEASLAASAALLVVVLCIQGFVCAQICFDLARDKLDQGIAGMIAGFIIARGGGFGLIAGVVLYLLLCDTAKIKSDYAGNKERQRIEDEKTQKMLDELAARREAFKKGELQEEEA</sequence>
<organism evidence="6 7">
    <name type="scientific">Slackia heliotrinireducens (strain ATCC 29202 / DSM 20476 / NCTC 11029 / RHS 1)</name>
    <name type="common">Peptococcus heliotrinreducens</name>
    <dbReference type="NCBI Taxonomy" id="471855"/>
    <lineage>
        <taxon>Bacteria</taxon>
        <taxon>Bacillati</taxon>
        <taxon>Actinomycetota</taxon>
        <taxon>Coriobacteriia</taxon>
        <taxon>Eggerthellales</taxon>
        <taxon>Eggerthellaceae</taxon>
        <taxon>Slackia</taxon>
    </lineage>
</organism>
<feature type="transmembrane region" description="Helical" evidence="5">
    <location>
        <begin position="376"/>
        <end position="400"/>
    </location>
</feature>
<keyword evidence="7" id="KW-1185">Reference proteome</keyword>
<evidence type="ECO:0000256" key="4">
    <source>
        <dbReference type="ARBA" id="ARBA00023136"/>
    </source>
</evidence>
<feature type="transmembrane region" description="Helical" evidence="5">
    <location>
        <begin position="349"/>
        <end position="370"/>
    </location>
</feature>
<dbReference type="STRING" id="471855.Shel_21330"/>
<evidence type="ECO:0000256" key="3">
    <source>
        <dbReference type="ARBA" id="ARBA00022989"/>
    </source>
</evidence>
<evidence type="ECO:0000256" key="1">
    <source>
        <dbReference type="ARBA" id="ARBA00004141"/>
    </source>
</evidence>
<feature type="transmembrane region" description="Helical" evidence="5">
    <location>
        <begin position="171"/>
        <end position="188"/>
    </location>
</feature>
<evidence type="ECO:0000313" key="6">
    <source>
        <dbReference type="EMBL" id="ACV23143.1"/>
    </source>
</evidence>
<comment type="subcellular location">
    <subcellularLocation>
        <location evidence="1">Membrane</location>
        <topology evidence="1">Multi-pass membrane protein</topology>
    </subcellularLocation>
</comment>